<proteinExistence type="predicted"/>
<name>A0A399FZP3_9ACTN</name>
<gene>
    <name evidence="1" type="ORF">NI17_023320</name>
</gene>
<dbReference type="Pfam" id="PF19939">
    <property type="entry name" value="DUF6401"/>
    <property type="match status" value="1"/>
</dbReference>
<organism evidence="1 2">
    <name type="scientific">Thermobifida halotolerans</name>
    <dbReference type="NCBI Taxonomy" id="483545"/>
    <lineage>
        <taxon>Bacteria</taxon>
        <taxon>Bacillati</taxon>
        <taxon>Actinomycetota</taxon>
        <taxon>Actinomycetes</taxon>
        <taxon>Streptosporangiales</taxon>
        <taxon>Nocardiopsidaceae</taxon>
        <taxon>Thermobifida</taxon>
    </lineage>
</organism>
<evidence type="ECO:0000313" key="1">
    <source>
        <dbReference type="EMBL" id="UOE19592.1"/>
    </source>
</evidence>
<dbReference type="InterPro" id="IPR045647">
    <property type="entry name" value="DUF6401"/>
</dbReference>
<evidence type="ECO:0000313" key="2">
    <source>
        <dbReference type="Proteomes" id="UP000265719"/>
    </source>
</evidence>
<protein>
    <submittedName>
        <fullName evidence="1">Uncharacterized protein</fullName>
    </submittedName>
</protein>
<dbReference type="OrthoDB" id="3853819at2"/>
<accession>A0A399FZP3</accession>
<dbReference type="AlphaFoldDB" id="A0A399FZP3"/>
<reference evidence="1" key="1">
    <citation type="submission" date="2020-10" db="EMBL/GenBank/DDBJ databases">
        <title>De novo genome project of the cellulose decomposer Thermobifida halotolerans type strain.</title>
        <authorList>
            <person name="Nagy I."/>
            <person name="Horvath B."/>
            <person name="Kukolya J."/>
            <person name="Nagy I."/>
            <person name="Orsini M."/>
        </authorList>
    </citation>
    <scope>NUCLEOTIDE SEQUENCE</scope>
    <source>
        <strain evidence="1">DSM 44931</strain>
    </source>
</reference>
<dbReference type="Proteomes" id="UP000265719">
    <property type="component" value="Chromosome"/>
</dbReference>
<sequence length="103" mass="11496">MRSGFSANCPLVRLTHAFDSFGLREDSSAPGLVAQVDQHVAGVRDSLSRDGLPLTRRSLTHYLQGFLDGCRERGWHSDGADYDWETLRLLAVCRLAREEGFVC</sequence>
<keyword evidence="2" id="KW-1185">Reference proteome</keyword>
<dbReference type="EMBL" id="CP063196">
    <property type="protein sequence ID" value="UOE19592.1"/>
    <property type="molecule type" value="Genomic_DNA"/>
</dbReference>
<dbReference type="RefSeq" id="WP_068687528.1">
    <property type="nucleotide sequence ID" value="NZ_CP063196.1"/>
</dbReference>
<dbReference type="KEGG" id="thao:NI17_023320"/>